<evidence type="ECO:0000256" key="1">
    <source>
        <dbReference type="ARBA" id="ARBA00023122"/>
    </source>
</evidence>
<dbReference type="CDD" id="cd04623">
    <property type="entry name" value="CBS_pair_bac_euk"/>
    <property type="match status" value="1"/>
</dbReference>
<dbReference type="SMART" id="SM00116">
    <property type="entry name" value="CBS"/>
    <property type="match status" value="2"/>
</dbReference>
<evidence type="ECO:0000313" key="5">
    <source>
        <dbReference type="Proteomes" id="UP001320831"/>
    </source>
</evidence>
<evidence type="ECO:0000256" key="2">
    <source>
        <dbReference type="PROSITE-ProRule" id="PRU00703"/>
    </source>
</evidence>
<feature type="domain" description="CBS" evidence="3">
    <location>
        <begin position="76"/>
        <end position="131"/>
    </location>
</feature>
<name>A0ABT2LQG3_9HYPH</name>
<feature type="domain" description="CBS" evidence="3">
    <location>
        <begin position="8"/>
        <end position="68"/>
    </location>
</feature>
<accession>A0ABT2LQG3</accession>
<comment type="caution">
    <text evidence="4">The sequence shown here is derived from an EMBL/GenBank/DDBJ whole genome shotgun (WGS) entry which is preliminary data.</text>
</comment>
<dbReference type="Pfam" id="PF00571">
    <property type="entry name" value="CBS"/>
    <property type="match status" value="2"/>
</dbReference>
<dbReference type="InterPro" id="IPR051257">
    <property type="entry name" value="Diverse_CBS-Domain"/>
</dbReference>
<organism evidence="4 5">
    <name type="scientific">Chelativorans salis</name>
    <dbReference type="NCBI Taxonomy" id="2978478"/>
    <lineage>
        <taxon>Bacteria</taxon>
        <taxon>Pseudomonadati</taxon>
        <taxon>Pseudomonadota</taxon>
        <taxon>Alphaproteobacteria</taxon>
        <taxon>Hyphomicrobiales</taxon>
        <taxon>Phyllobacteriaceae</taxon>
        <taxon>Chelativorans</taxon>
    </lineage>
</organism>
<keyword evidence="1 2" id="KW-0129">CBS domain</keyword>
<dbReference type="Proteomes" id="UP001320831">
    <property type="component" value="Unassembled WGS sequence"/>
</dbReference>
<dbReference type="EMBL" id="JAOCZP010000003">
    <property type="protein sequence ID" value="MCT7375439.1"/>
    <property type="molecule type" value="Genomic_DNA"/>
</dbReference>
<gene>
    <name evidence="4" type="ORF">N5A92_10390</name>
</gene>
<dbReference type="PANTHER" id="PTHR43080:SF2">
    <property type="entry name" value="CBS DOMAIN-CONTAINING PROTEIN"/>
    <property type="match status" value="1"/>
</dbReference>
<dbReference type="InterPro" id="IPR000644">
    <property type="entry name" value="CBS_dom"/>
</dbReference>
<dbReference type="SUPFAM" id="SSF54631">
    <property type="entry name" value="CBS-domain pair"/>
    <property type="match status" value="1"/>
</dbReference>
<evidence type="ECO:0000313" key="4">
    <source>
        <dbReference type="EMBL" id="MCT7375439.1"/>
    </source>
</evidence>
<reference evidence="4 5" key="1">
    <citation type="submission" date="2022-09" db="EMBL/GenBank/DDBJ databases">
        <title>Chelativorans salina sp. nov., a novel slightly halophilic bacterium isolated from a saline lake sediment enrichment.</title>
        <authorList>
            <person name="Gao L."/>
            <person name="Fang B.-Z."/>
            <person name="Li W.-J."/>
        </authorList>
    </citation>
    <scope>NUCLEOTIDE SEQUENCE [LARGE SCALE GENOMIC DNA]</scope>
    <source>
        <strain evidence="4 5">EGI FJ00035</strain>
    </source>
</reference>
<dbReference type="RefSeq" id="WP_260902447.1">
    <property type="nucleotide sequence ID" value="NZ_JAOCZP010000003.1"/>
</dbReference>
<dbReference type="InterPro" id="IPR046342">
    <property type="entry name" value="CBS_dom_sf"/>
</dbReference>
<evidence type="ECO:0000259" key="3">
    <source>
        <dbReference type="PROSITE" id="PS51371"/>
    </source>
</evidence>
<dbReference type="Gene3D" id="3.10.580.10">
    <property type="entry name" value="CBS-domain"/>
    <property type="match status" value="1"/>
</dbReference>
<dbReference type="InterPro" id="IPR044725">
    <property type="entry name" value="CBSX3_CBS_dom"/>
</dbReference>
<dbReference type="PANTHER" id="PTHR43080">
    <property type="entry name" value="CBS DOMAIN-CONTAINING PROTEIN CBSX3, MITOCHONDRIAL"/>
    <property type="match status" value="1"/>
</dbReference>
<protein>
    <submittedName>
        <fullName evidence="4">CBS domain-containing protein</fullName>
    </submittedName>
</protein>
<proteinExistence type="predicted"/>
<dbReference type="PROSITE" id="PS51371">
    <property type="entry name" value="CBS"/>
    <property type="match status" value="2"/>
</dbReference>
<sequence length="143" mass="15531">MTVKAILDSKGRDVVTIAADKTLGEAAALLADRGIGAIVVKSGDDRISGILSERDIVRVIAREGPGALEKPVSAVMTARVKVCREEHTVNEVMQIMTEGRFRHLPVEKDGRLAGIVSIGDVVKRRIQEVEREAEEIRTYIATA</sequence>
<keyword evidence="5" id="KW-1185">Reference proteome</keyword>